<dbReference type="eggNOG" id="ENOG502R4FU">
    <property type="taxonomic scope" value="Eukaryota"/>
</dbReference>
<dbReference type="Proteomes" id="UP000026961">
    <property type="component" value="Chromosome 6"/>
</dbReference>
<evidence type="ECO:0000313" key="2">
    <source>
        <dbReference type="EnsemblPlants" id="OGLUM06G06800.1"/>
    </source>
</evidence>
<feature type="transmembrane region" description="Helical" evidence="1">
    <location>
        <begin position="152"/>
        <end position="173"/>
    </location>
</feature>
<reference evidence="2" key="2">
    <citation type="submission" date="2018-05" db="EMBL/GenBank/DDBJ databases">
        <title>OgluRS3 (Oryza glumaepatula Reference Sequence Version 3).</title>
        <authorList>
            <person name="Zhang J."/>
            <person name="Kudrna D."/>
            <person name="Lee S."/>
            <person name="Talag J."/>
            <person name="Welchert J."/>
            <person name="Wing R.A."/>
        </authorList>
    </citation>
    <scope>NUCLEOTIDE SEQUENCE [LARGE SCALE GENOMIC DNA]</scope>
</reference>
<name>A0A0E0A6D8_9ORYZ</name>
<evidence type="ECO:0000256" key="1">
    <source>
        <dbReference type="SAM" id="Phobius"/>
    </source>
</evidence>
<feature type="transmembrane region" description="Helical" evidence="1">
    <location>
        <begin position="328"/>
        <end position="351"/>
    </location>
</feature>
<organism evidence="2">
    <name type="scientific">Oryza glumipatula</name>
    <dbReference type="NCBI Taxonomy" id="40148"/>
    <lineage>
        <taxon>Eukaryota</taxon>
        <taxon>Viridiplantae</taxon>
        <taxon>Streptophyta</taxon>
        <taxon>Embryophyta</taxon>
        <taxon>Tracheophyta</taxon>
        <taxon>Spermatophyta</taxon>
        <taxon>Magnoliopsida</taxon>
        <taxon>Liliopsida</taxon>
        <taxon>Poales</taxon>
        <taxon>Poaceae</taxon>
        <taxon>BOP clade</taxon>
        <taxon>Oryzoideae</taxon>
        <taxon>Oryzeae</taxon>
        <taxon>Oryzinae</taxon>
        <taxon>Oryza</taxon>
    </lineage>
</organism>
<protein>
    <submittedName>
        <fullName evidence="2">Uncharacterized protein</fullName>
    </submittedName>
</protein>
<feature type="transmembrane region" description="Helical" evidence="1">
    <location>
        <begin position="39"/>
        <end position="60"/>
    </location>
</feature>
<dbReference type="EnsemblPlants" id="OGLUM06G06800.1">
    <property type="protein sequence ID" value="OGLUM06G06800.1"/>
    <property type="gene ID" value="OGLUM06G06800"/>
</dbReference>
<feature type="transmembrane region" description="Helical" evidence="1">
    <location>
        <begin position="7"/>
        <end position="27"/>
    </location>
</feature>
<feature type="transmembrane region" description="Helical" evidence="1">
    <location>
        <begin position="193"/>
        <end position="210"/>
    </location>
</feature>
<feature type="transmembrane region" description="Helical" evidence="1">
    <location>
        <begin position="85"/>
        <end position="106"/>
    </location>
</feature>
<keyword evidence="1" id="KW-0472">Membrane</keyword>
<proteinExistence type="predicted"/>
<feature type="transmembrane region" description="Helical" evidence="1">
    <location>
        <begin position="112"/>
        <end position="131"/>
    </location>
</feature>
<dbReference type="HOGENOM" id="CLU_064597_0_0_1"/>
<keyword evidence="1" id="KW-0812">Transmembrane</keyword>
<keyword evidence="1" id="KW-1133">Transmembrane helix</keyword>
<sequence length="366" mass="36534">MAGIVRYTIFMAMGAGALGGPDALRLLPACAGRSPLVDILIAVFVIAAVTAPALGTRLLARFFRKARAAGGGGTGAAAADPFAKMMLAVSLAVAVLVSATLILLPLFQSGHLGALAFAGAALAVGACAARVRGVLLPNSHGAAPATEGFAKATLMVSLAAVCFLLVPCIAVGILDAPEQGLLAFAHKNPLATVPVGVATVIGTMAIPFFFRKTQNEDAAAPTTAMALFHNHKMILALPCVPFFIPMASDLVMAIVLSLGCAVAGGPEALRILLGLSGRSPVADIAICAFLVCAATAPALGNVLLVRYFRVAGKANGVGGATAPAAVDPFARVTVAVALAVVFIVATCLLVVPSAGGRDPGCGAMHA</sequence>
<accession>A0A0E0A6D8</accession>
<evidence type="ECO:0000313" key="3">
    <source>
        <dbReference type="Proteomes" id="UP000026961"/>
    </source>
</evidence>
<keyword evidence="3" id="KW-1185">Reference proteome</keyword>
<feature type="transmembrane region" description="Helical" evidence="1">
    <location>
        <begin position="284"/>
        <end position="308"/>
    </location>
</feature>
<reference evidence="2" key="1">
    <citation type="submission" date="2015-04" db="UniProtKB">
        <authorList>
            <consortium name="EnsemblPlants"/>
        </authorList>
    </citation>
    <scope>IDENTIFICATION</scope>
</reference>
<dbReference type="Gramene" id="OGLUM06G06800.1">
    <property type="protein sequence ID" value="OGLUM06G06800.1"/>
    <property type="gene ID" value="OGLUM06G06800"/>
</dbReference>
<dbReference type="AlphaFoldDB" id="A0A0E0A6D8"/>